<feature type="compositionally biased region" description="Basic and acidic residues" evidence="1">
    <location>
        <begin position="214"/>
        <end position="232"/>
    </location>
</feature>
<dbReference type="Proteomes" id="UP001177670">
    <property type="component" value="Unassembled WGS sequence"/>
</dbReference>
<evidence type="ECO:0000256" key="1">
    <source>
        <dbReference type="SAM" id="MobiDB-lite"/>
    </source>
</evidence>
<reference evidence="2" key="1">
    <citation type="submission" date="2021-10" db="EMBL/GenBank/DDBJ databases">
        <title>Melipona bicolor Genome sequencing and assembly.</title>
        <authorList>
            <person name="Araujo N.S."/>
            <person name="Arias M.C."/>
        </authorList>
    </citation>
    <scope>NUCLEOTIDE SEQUENCE</scope>
    <source>
        <strain evidence="2">USP_2M_L1-L4_2017</strain>
        <tissue evidence="2">Whole body</tissue>
    </source>
</reference>
<sequence>MKPTPRTVHQNQARPASTRAYCLNALSKALLCVFLVARQSGAVSTTTAERATLTKMMARDLDGGSSIGYAYSQQQGLPVYYVRYTNHGSGRYYHAPAVQYVATPVARAVPATTFLHPYVTALDVPRPSHQGTANYRNEQSLEQLVAPPVNSLPRVSHHVDEGSEKEETTRQESVEEDRDNEESKEDEEDEESDHGDSVEDEDIHGGSQAGSVETFEHADGREGVGESPRDDGGLTEEGGGEKNANEEYSEDGTKGEKRYEKGRESSETEAGSDDSEHEEGLLLRSKLNWGKFGLVKRVYVPSIVIKCPGYYGNKGEHAKKHVAEVEKHGSHDEAKKFKDGGSYGHSSYHKKGHRTNGYHNVFHKDEYKKETDFYDDDHKKDHFEEYEEFDEGYKSDGDDFKKGGRHSSGHDYQDRGKKGRYDKGRRDNQDQDHLAEKDEESYYSSHENHSAEEDSESDGTHKFRKGDY</sequence>
<feature type="compositionally biased region" description="Basic and acidic residues" evidence="1">
    <location>
        <begin position="239"/>
        <end position="266"/>
    </location>
</feature>
<organism evidence="2 3">
    <name type="scientific">Melipona bicolor</name>
    <dbReference type="NCBI Taxonomy" id="60889"/>
    <lineage>
        <taxon>Eukaryota</taxon>
        <taxon>Metazoa</taxon>
        <taxon>Ecdysozoa</taxon>
        <taxon>Arthropoda</taxon>
        <taxon>Hexapoda</taxon>
        <taxon>Insecta</taxon>
        <taxon>Pterygota</taxon>
        <taxon>Neoptera</taxon>
        <taxon>Endopterygota</taxon>
        <taxon>Hymenoptera</taxon>
        <taxon>Apocrita</taxon>
        <taxon>Aculeata</taxon>
        <taxon>Apoidea</taxon>
        <taxon>Anthophila</taxon>
        <taxon>Apidae</taxon>
        <taxon>Melipona</taxon>
    </lineage>
</organism>
<protein>
    <submittedName>
        <fullName evidence="2">Uncharacterized protein</fullName>
    </submittedName>
</protein>
<feature type="region of interest" description="Disordered" evidence="1">
    <location>
        <begin position="386"/>
        <end position="468"/>
    </location>
</feature>
<feature type="compositionally biased region" description="Basic residues" evidence="1">
    <location>
        <begin position="347"/>
        <end position="356"/>
    </location>
</feature>
<dbReference type="InterPro" id="IPR031959">
    <property type="entry name" value="DUF4779"/>
</dbReference>
<gene>
    <name evidence="2" type="ORF">K0M31_003031</name>
</gene>
<dbReference type="EMBL" id="JAHYIQ010000010">
    <property type="protein sequence ID" value="KAK1128573.1"/>
    <property type="molecule type" value="Genomic_DNA"/>
</dbReference>
<comment type="caution">
    <text evidence="2">The sequence shown here is derived from an EMBL/GenBank/DDBJ whole genome shotgun (WGS) entry which is preliminary data.</text>
</comment>
<evidence type="ECO:0000313" key="2">
    <source>
        <dbReference type="EMBL" id="KAK1128573.1"/>
    </source>
</evidence>
<feature type="compositionally biased region" description="Acidic residues" evidence="1">
    <location>
        <begin position="174"/>
        <end position="202"/>
    </location>
</feature>
<accession>A0AA40G020</accession>
<dbReference type="AlphaFoldDB" id="A0AA40G020"/>
<feature type="compositionally biased region" description="Basic and acidic residues" evidence="1">
    <location>
        <begin position="446"/>
        <end position="468"/>
    </location>
</feature>
<feature type="region of interest" description="Disordered" evidence="1">
    <location>
        <begin position="321"/>
        <end position="358"/>
    </location>
</feature>
<feature type="compositionally biased region" description="Basic and acidic residues" evidence="1">
    <location>
        <begin position="391"/>
        <end position="436"/>
    </location>
</feature>
<name>A0AA40G020_9HYME</name>
<feature type="compositionally biased region" description="Basic and acidic residues" evidence="1">
    <location>
        <begin position="157"/>
        <end position="173"/>
    </location>
</feature>
<proteinExistence type="predicted"/>
<dbReference type="Pfam" id="PF16009">
    <property type="entry name" value="DUF4779"/>
    <property type="match status" value="1"/>
</dbReference>
<feature type="region of interest" description="Disordered" evidence="1">
    <location>
        <begin position="146"/>
        <end position="279"/>
    </location>
</feature>
<feature type="compositionally biased region" description="Basic and acidic residues" evidence="1">
    <location>
        <begin position="321"/>
        <end position="339"/>
    </location>
</feature>
<evidence type="ECO:0000313" key="3">
    <source>
        <dbReference type="Proteomes" id="UP001177670"/>
    </source>
</evidence>
<keyword evidence="3" id="KW-1185">Reference proteome</keyword>